<evidence type="ECO:0000313" key="4">
    <source>
        <dbReference type="Proteomes" id="UP000568380"/>
    </source>
</evidence>
<dbReference type="InterPro" id="IPR029050">
    <property type="entry name" value="Immunoprotect_excell_Ig-like"/>
</dbReference>
<evidence type="ECO:0000256" key="2">
    <source>
        <dbReference type="SAM" id="MobiDB-lite"/>
    </source>
</evidence>
<name>A0A7W8ECB8_9ACTN</name>
<reference evidence="3 4" key="1">
    <citation type="submission" date="2020-08" db="EMBL/GenBank/DDBJ databases">
        <title>Genomic Encyclopedia of Type Strains, Phase IV (KMG-IV): sequencing the most valuable type-strain genomes for metagenomic binning, comparative biology and taxonomic classification.</title>
        <authorList>
            <person name="Goeker M."/>
        </authorList>
    </citation>
    <scope>NUCLEOTIDE SEQUENCE [LARGE SCALE GENOMIC DNA]</scope>
    <source>
        <strain evidence="3 4">DSM 45385</strain>
    </source>
</reference>
<evidence type="ECO:0000313" key="3">
    <source>
        <dbReference type="EMBL" id="MBB5075265.1"/>
    </source>
</evidence>
<sequence>MTATDQRPAASRRRRAPARGGGSKVLGAIVGLALAAGAVGLQTLGLSADEMSMPLVSAGDKGEEVATGRFTIRVDGVKTAKSIRVADKTAVTGNVFLVVETSATVPQEPLKIRPPVLVADDGRRFDTTDKVDRSKTLANVWSQPGWWTSGVFVFDVPADALAGAKASFVAPTNAFYSEPTLPAAEVDLGIDEAAAKQFAAAPQDVYTLGEKK</sequence>
<accession>A0A7W8ECB8</accession>
<evidence type="ECO:0000256" key="1">
    <source>
        <dbReference type="ARBA" id="ARBA00022729"/>
    </source>
</evidence>
<comment type="caution">
    <text evidence="3">The sequence shown here is derived from an EMBL/GenBank/DDBJ whole genome shotgun (WGS) entry which is preliminary data.</text>
</comment>
<organism evidence="3 4">
    <name type="scientific">Nonomuraea endophytica</name>
    <dbReference type="NCBI Taxonomy" id="714136"/>
    <lineage>
        <taxon>Bacteria</taxon>
        <taxon>Bacillati</taxon>
        <taxon>Actinomycetota</taxon>
        <taxon>Actinomycetes</taxon>
        <taxon>Streptosporangiales</taxon>
        <taxon>Streptosporangiaceae</taxon>
        <taxon>Nonomuraea</taxon>
    </lineage>
</organism>
<keyword evidence="1" id="KW-0732">Signal</keyword>
<dbReference type="RefSeq" id="WP_184958274.1">
    <property type="nucleotide sequence ID" value="NZ_JACHIN010000001.1"/>
</dbReference>
<dbReference type="EMBL" id="JACHIN010000001">
    <property type="protein sequence ID" value="MBB5075265.1"/>
    <property type="molecule type" value="Genomic_DNA"/>
</dbReference>
<gene>
    <name evidence="3" type="ORF">HNR40_000711</name>
</gene>
<evidence type="ECO:0008006" key="5">
    <source>
        <dbReference type="Google" id="ProtNLM"/>
    </source>
</evidence>
<proteinExistence type="predicted"/>
<protein>
    <recommendedName>
        <fullName evidence="5">DUF4352 domain-containing protein</fullName>
    </recommendedName>
</protein>
<dbReference type="Gene3D" id="2.60.40.1240">
    <property type="match status" value="1"/>
</dbReference>
<dbReference type="Proteomes" id="UP000568380">
    <property type="component" value="Unassembled WGS sequence"/>
</dbReference>
<feature type="region of interest" description="Disordered" evidence="2">
    <location>
        <begin position="1"/>
        <end position="21"/>
    </location>
</feature>
<keyword evidence="4" id="KW-1185">Reference proteome</keyword>
<dbReference type="AlphaFoldDB" id="A0A7W8ECB8"/>